<protein>
    <recommendedName>
        <fullName evidence="3">SANT domain-containing protein</fullName>
    </recommendedName>
</protein>
<dbReference type="InterPro" id="IPR009057">
    <property type="entry name" value="Homeodomain-like_sf"/>
</dbReference>
<dbReference type="InterPro" id="IPR017884">
    <property type="entry name" value="SANT_dom"/>
</dbReference>
<feature type="region of interest" description="Disordered" evidence="2">
    <location>
        <begin position="1346"/>
        <end position="1392"/>
    </location>
</feature>
<feature type="region of interest" description="Disordered" evidence="2">
    <location>
        <begin position="1668"/>
        <end position="1752"/>
    </location>
</feature>
<feature type="compositionally biased region" description="Basic and acidic residues" evidence="2">
    <location>
        <begin position="252"/>
        <end position="262"/>
    </location>
</feature>
<dbReference type="InterPro" id="IPR001005">
    <property type="entry name" value="SANT/Myb"/>
</dbReference>
<name>A0AAP0LZU9_9ROSI</name>
<evidence type="ECO:0000259" key="3">
    <source>
        <dbReference type="PROSITE" id="PS51293"/>
    </source>
</evidence>
<comment type="caution">
    <text evidence="4">The sequence shown here is derived from an EMBL/GenBank/DDBJ whole genome shotgun (WGS) entry which is preliminary data.</text>
</comment>
<dbReference type="Gene3D" id="1.20.58.1880">
    <property type="match status" value="1"/>
</dbReference>
<feature type="compositionally biased region" description="Acidic residues" evidence="2">
    <location>
        <begin position="1224"/>
        <end position="1241"/>
    </location>
</feature>
<dbReference type="Proteomes" id="UP001428341">
    <property type="component" value="Unassembled WGS sequence"/>
</dbReference>
<accession>A0AAP0LZU9</accession>
<dbReference type="SMART" id="SM00717">
    <property type="entry name" value="SANT"/>
    <property type="match status" value="2"/>
</dbReference>
<dbReference type="PANTHER" id="PTHR47340:SF1">
    <property type="entry name" value="DUPLICATED HOMEODOMAIN-LIKE SUPERFAMILY PROTEIN"/>
    <property type="match status" value="1"/>
</dbReference>
<feature type="region of interest" description="Disordered" evidence="2">
    <location>
        <begin position="173"/>
        <end position="206"/>
    </location>
</feature>
<feature type="compositionally biased region" description="Polar residues" evidence="2">
    <location>
        <begin position="1717"/>
        <end position="1729"/>
    </location>
</feature>
<organism evidence="4 5">
    <name type="scientific">Citrus x changshan-huyou</name>
    <dbReference type="NCBI Taxonomy" id="2935761"/>
    <lineage>
        <taxon>Eukaryota</taxon>
        <taxon>Viridiplantae</taxon>
        <taxon>Streptophyta</taxon>
        <taxon>Embryophyta</taxon>
        <taxon>Tracheophyta</taxon>
        <taxon>Spermatophyta</taxon>
        <taxon>Magnoliopsida</taxon>
        <taxon>eudicotyledons</taxon>
        <taxon>Gunneridae</taxon>
        <taxon>Pentapetalae</taxon>
        <taxon>rosids</taxon>
        <taxon>malvids</taxon>
        <taxon>Sapindales</taxon>
        <taxon>Rutaceae</taxon>
        <taxon>Aurantioideae</taxon>
        <taxon>Citrus</taxon>
    </lineage>
</organism>
<evidence type="ECO:0000313" key="4">
    <source>
        <dbReference type="EMBL" id="KAK9187064.1"/>
    </source>
</evidence>
<feature type="compositionally biased region" description="Gly residues" evidence="2">
    <location>
        <begin position="192"/>
        <end position="202"/>
    </location>
</feature>
<evidence type="ECO:0000313" key="5">
    <source>
        <dbReference type="Proteomes" id="UP001428341"/>
    </source>
</evidence>
<proteinExistence type="predicted"/>
<evidence type="ECO:0000256" key="2">
    <source>
        <dbReference type="SAM" id="MobiDB-lite"/>
    </source>
</evidence>
<dbReference type="SUPFAM" id="SSF46689">
    <property type="entry name" value="Homeodomain-like"/>
    <property type="match status" value="2"/>
</dbReference>
<reference evidence="4 5" key="1">
    <citation type="submission" date="2024-05" db="EMBL/GenBank/DDBJ databases">
        <title>Haplotype-resolved chromosome-level genome assembly of Huyou (Citrus changshanensis).</title>
        <authorList>
            <person name="Miao C."/>
            <person name="Chen W."/>
            <person name="Wu Y."/>
            <person name="Wang L."/>
            <person name="Zhao S."/>
            <person name="Grierson D."/>
            <person name="Xu C."/>
            <person name="Chen K."/>
        </authorList>
    </citation>
    <scope>NUCLEOTIDE SEQUENCE [LARGE SCALE GENOMIC DNA]</scope>
    <source>
        <strain evidence="4">01-14</strain>
        <tissue evidence="4">Leaf</tissue>
    </source>
</reference>
<keyword evidence="5" id="KW-1185">Reference proteome</keyword>
<feature type="compositionally biased region" description="Low complexity" evidence="2">
    <location>
        <begin position="375"/>
        <end position="399"/>
    </location>
</feature>
<dbReference type="PANTHER" id="PTHR47340">
    <property type="entry name" value="DUPLICATED HOMEODOMAIN-LIKE SUPERFAMILY PROTEIN"/>
    <property type="match status" value="1"/>
</dbReference>
<dbReference type="Pfam" id="PF00249">
    <property type="entry name" value="Myb_DNA-binding"/>
    <property type="match status" value="2"/>
</dbReference>
<dbReference type="PROSITE" id="PS51293">
    <property type="entry name" value="SANT"/>
    <property type="match status" value="2"/>
</dbReference>
<feature type="coiled-coil region" evidence="1">
    <location>
        <begin position="596"/>
        <end position="623"/>
    </location>
</feature>
<feature type="domain" description="SANT" evidence="3">
    <location>
        <begin position="1240"/>
        <end position="1288"/>
    </location>
</feature>
<feature type="region of interest" description="Disordered" evidence="2">
    <location>
        <begin position="1217"/>
        <end position="1241"/>
    </location>
</feature>
<dbReference type="Gene3D" id="1.10.10.60">
    <property type="entry name" value="Homeodomain-like"/>
    <property type="match status" value="1"/>
</dbReference>
<dbReference type="EMBL" id="JBCGBO010000007">
    <property type="protein sequence ID" value="KAK9187064.1"/>
    <property type="molecule type" value="Genomic_DNA"/>
</dbReference>
<gene>
    <name evidence="4" type="ORF">WN944_018454</name>
</gene>
<feature type="compositionally biased region" description="Basic and acidic residues" evidence="2">
    <location>
        <begin position="269"/>
        <end position="280"/>
    </location>
</feature>
<feature type="region of interest" description="Disordered" evidence="2">
    <location>
        <begin position="247"/>
        <end position="280"/>
    </location>
</feature>
<feature type="compositionally biased region" description="Basic and acidic residues" evidence="2">
    <location>
        <begin position="1695"/>
        <end position="1707"/>
    </location>
</feature>
<sequence>MPSDLDRQAMTFTRFTGLNPSIRKNTPPACALCPLSANVFAFFSPKRPIERKKKKQKFPEKIREKISIIRQRTEHKSRRSSTEAVEDLHHHNPWTLFKFSNPRRQPLRLCGVKSDLVQSGGITVSSWLPYQCLVTRIAEGLACSADAIRWNFNYMPPEPLPSDRKDFFKERKHHNNNSSHHQTDRLSSESLLGGGGNGGGGSLHRWRDYSHHGREYPRFGSADFRRPPGHGKQGGWHIFAEESGHGYAPYRSSDKMPEDESTRISVSRGDGKYGRNSRENRSSFCQRDCKGYAWDTSNGYATTPGRLHEVNCNQRSVDDMLTYPSHPQSDFVTWDHLQLKDQHDNKIGSVNGLATGQRCESENSLDWKKIKWTRSGSLSSRGSGLSHSSSSKSMGGVDSSEGKTDFQVKNATSIQSPSGDAATYATSGVLFEETTSRKKPRLGWGEGLAKYEKKKVEVPDVSGNKDGVFNFSSNAEPLLSLSSNLAEKSPRVMGFSDCASPATPSSVACSSSPGVEEKAFGKAVSVDNDVSNLCGSPSIVSQNHREGFLFNLEKLDTNSIGNLGSSLVELLQYDDPSSVDSSFVRSTAMNKLLVWKGDILKTLEMTETEIDSLENELKSLKSVLGSTSPCPVTSISLSVEDNANPFNKQGTVSNSIIRPAPLQIDCGDLSVENMPDCSHGLEEVHGNSKDEDIDSPGTATSKFVEPSSFVKPVSPSNMLKNGESFGVLDTVHSSNTEVKCTMPGSSFGEVVAGASTCGDGDMILESKNDAHVSSNFSAYADGENMLCDMILGANKELANEASEVLKKLLPRDHSNIDISGVANVFCCQNDSLVKEKFAKKKQLLRFKERVLTLKFKAFQHLWREDLRLLSIRKYRARSQKKCELSLRTTYTGYQKHRSSIRSRFSSPAPKMKGVEHSAAAANGPVVWFSGMQLEMMKHVVGPFAILSAWMLIFSAGNLSLVQTAEVINFTSKLLSDSQIKTYRNSLKMPALILDKKEKMSSRFISSNGLVEDPCAVEKERAMINPWTSEEREIFVDKLATFGKDFRKIASFLNYKTTADCVEFYYKNQKSDCFEKLKKKHDFSKQGKTSTNTYLVTTGKRNRKMNAASLDILGEASEIAAAAQVDGRQLISSGRISSGGRGDSRTSLGDDGIIERSSSFDVIGGERETAAADVLAGICGSLSSEAMSSCITSSVDPAEGQRDWRRQKADSVMRLPSTSDVTQNVDDDTCSDESCGEMDPSDWTDEEKSIFIQAVTSYGKDFSMIARCIRTRSRDQCKVFFSKARKCLGLDLIHTGRGNVGPSVNDDANGGGSDTEDACVLETSSVNCSDKLGSKTDEELPSHVIHSNQEESCSAGAKNLQTDLNKPEDDNGITPLNDKDSEAVKPVNNDAFRTESRSFELESNNMNGMDNQSESVLDQKNAVELFKTAVRDKVAEQGAVSVSAGEESDPCPSSSNAVEETNDVVAEASTEGFGNGLERYQPMLLENSLNDVRDKICNVDACGESEIVQDSNTTGSAFDLYVDASSHSVSSKLDSVDKPPLISLPQWNSHPAAASTQDSSVIQCEKAFIQDRMSSTLEFQRSKDKSGHKSVVSDDYRQHLSVHSIVNHVESPQILNGYPLPISTKKEMNGDINCRQLSEVQSISKLDRNIDEPYLAQDCYLRKCNSSMPHSSVTELPLLTENMEQTSDRRRAHSRSLSDTEKPSKNGDVKLFGKILSHPSSSQKSAFSSHENGENGHHHKQSSKASNLKFTAHHPPDGGAALLKFDRNNYVGLENGPARSYGFWDGSKIQTGFSSLPDSAILLAKYPAAFGGYPASSSKMEQQSLQAAVVKSNDRHLNGVAVVPPREISSSNGVVDYQVYRSREGNKVQPFSVDMKQRQEFLFAEMQRRNGFEALSSIQQQGKGMVGVNVVGRGGILIGGGSCTGVSDPVAAIRMHYAKAEQYGGQGGSIIREEESWRGKGDIGRNNLGKLGEAIPGFSLQQPI</sequence>
<dbReference type="CDD" id="cd00167">
    <property type="entry name" value="SANT"/>
    <property type="match status" value="1"/>
</dbReference>
<keyword evidence="1" id="KW-0175">Coiled coil</keyword>
<evidence type="ECO:0000256" key="1">
    <source>
        <dbReference type="SAM" id="Coils"/>
    </source>
</evidence>
<feature type="region of interest" description="Disordered" evidence="2">
    <location>
        <begin position="375"/>
        <end position="403"/>
    </location>
</feature>
<feature type="domain" description="SANT" evidence="3">
    <location>
        <begin position="1021"/>
        <end position="1072"/>
    </location>
</feature>